<dbReference type="AlphaFoldDB" id="A0A916E6X4"/>
<evidence type="ECO:0000259" key="3">
    <source>
        <dbReference type="PROSITE" id="PS51253"/>
    </source>
</evidence>
<name>A0A916E6X4_9GLOM</name>
<evidence type="ECO:0000256" key="2">
    <source>
        <dbReference type="SAM" id="MobiDB-lite"/>
    </source>
</evidence>
<dbReference type="InterPro" id="IPR004875">
    <property type="entry name" value="DDE_SF_endonuclease_dom"/>
</dbReference>
<evidence type="ECO:0000313" key="4">
    <source>
        <dbReference type="EMBL" id="CAB5367146.1"/>
    </source>
</evidence>
<dbReference type="GO" id="GO:0005634">
    <property type="term" value="C:nucleus"/>
    <property type="evidence" value="ECO:0007669"/>
    <property type="project" value="TreeGrafter"/>
</dbReference>
<comment type="caution">
    <text evidence="4">The sequence shown here is derived from an EMBL/GenBank/DDBJ whole genome shotgun (WGS) entry which is preliminary data.</text>
</comment>
<dbReference type="PROSITE" id="PS51253">
    <property type="entry name" value="HTH_CENPB"/>
    <property type="match status" value="1"/>
</dbReference>
<feature type="compositionally biased region" description="Basic residues" evidence="2">
    <location>
        <begin position="335"/>
        <end position="348"/>
    </location>
</feature>
<dbReference type="PANTHER" id="PTHR19303">
    <property type="entry name" value="TRANSPOSON"/>
    <property type="match status" value="1"/>
</dbReference>
<dbReference type="OrthoDB" id="2416371at2759"/>
<proteinExistence type="predicted"/>
<dbReference type="GO" id="GO:0003677">
    <property type="term" value="F:DNA binding"/>
    <property type="evidence" value="ECO:0007669"/>
    <property type="project" value="UniProtKB-KW"/>
</dbReference>
<dbReference type="Pfam" id="PF03184">
    <property type="entry name" value="DDE_1"/>
    <property type="match status" value="2"/>
</dbReference>
<feature type="region of interest" description="Disordered" evidence="2">
    <location>
        <begin position="314"/>
        <end position="348"/>
    </location>
</feature>
<dbReference type="InterPro" id="IPR050863">
    <property type="entry name" value="CenT-Element_Derived"/>
</dbReference>
<feature type="domain" description="HTH CENPB-type" evidence="3">
    <location>
        <begin position="76"/>
        <end position="148"/>
    </location>
</feature>
<dbReference type="InterPro" id="IPR006600">
    <property type="entry name" value="HTH_CenpB_DNA-bd_dom"/>
</dbReference>
<keyword evidence="1" id="KW-0238">DNA-binding</keyword>
<dbReference type="PANTHER" id="PTHR19303:SF73">
    <property type="entry name" value="PROTEIN PDC2"/>
    <property type="match status" value="1"/>
</dbReference>
<dbReference type="Pfam" id="PF03221">
    <property type="entry name" value="HTH_Tnp_Tc5"/>
    <property type="match status" value="1"/>
</dbReference>
<dbReference type="Proteomes" id="UP000684084">
    <property type="component" value="Unassembled WGS sequence"/>
</dbReference>
<dbReference type="VEuPathDB" id="FungiDB:RhiirFUN_004504"/>
<dbReference type="VEuPathDB" id="FungiDB:RhiirFUN_019975"/>
<dbReference type="EMBL" id="CAGKOT010000023">
    <property type="protein sequence ID" value="CAB5367146.1"/>
    <property type="molecule type" value="Genomic_DNA"/>
</dbReference>
<reference evidence="4" key="1">
    <citation type="submission" date="2020-05" db="EMBL/GenBank/DDBJ databases">
        <authorList>
            <person name="Rincon C."/>
            <person name="Sanders R I."/>
            <person name="Robbins C."/>
            <person name="Chaturvedi A."/>
        </authorList>
    </citation>
    <scope>NUCLEOTIDE SEQUENCE</scope>
    <source>
        <strain evidence="4">CHB12</strain>
    </source>
</reference>
<evidence type="ECO:0000256" key="1">
    <source>
        <dbReference type="ARBA" id="ARBA00023125"/>
    </source>
</evidence>
<dbReference type="SMART" id="SM00674">
    <property type="entry name" value="CENPB"/>
    <property type="match status" value="1"/>
</dbReference>
<accession>A0A916E6X4</accession>
<organism evidence="4 5">
    <name type="scientific">Rhizophagus irregularis</name>
    <dbReference type="NCBI Taxonomy" id="588596"/>
    <lineage>
        <taxon>Eukaryota</taxon>
        <taxon>Fungi</taxon>
        <taxon>Fungi incertae sedis</taxon>
        <taxon>Mucoromycota</taxon>
        <taxon>Glomeromycotina</taxon>
        <taxon>Glomeromycetes</taxon>
        <taxon>Glomerales</taxon>
        <taxon>Glomeraceae</taxon>
        <taxon>Rhizophagus</taxon>
    </lineage>
</organism>
<gene>
    <name evidence="4" type="ORF">CHRIB12_LOCUS11186</name>
</gene>
<evidence type="ECO:0000313" key="5">
    <source>
        <dbReference type="Proteomes" id="UP000684084"/>
    </source>
</evidence>
<sequence length="580" mass="67134">MPPNRLTKRSRTSISFEMKKEICEYMQANPNKKQTDIALHFNTKYSGKNIDRSTIAKIWQDRNKWLAVLSNFQTTHTFRQRPVLFPELDKAMQLWTCQAVTAGIPLSDMILQEKGIEFAGSLGVEDKIKCGNGWVHKFKKRNGLRKINFSGEANSAPLITLSDERLKLQEILANYNREDIYNADETGLFFRMEPSKTLSTGKVSGRKKDKNWLSVLFCVNATGSHKFPPLVIGKSLNPRCFKNINKSALPVIYRANSKAWMRSDIFIEWLHYLDNWFRMENRNILLLIDNAGSHFNPKTLEDITNREIPISSDLSENECNSSEEENVAESSKSAQNRKKNKSKKNKKKPDIKLTNVKLVYLPPNTTSHLQPMDAGIIQSFKAKYKREFCRHLIHQFDRGIDREKNKLNVKEAIDQIAESWNNVTEITIQNCWKKTGILPSNINDDDMDNGTNDVDQESDFEEEIEYLLNLPEIDDICDYLQEFDSSIPTEDILTDEQIINLVHSEENEDDSDTSDEEIPIVSTQQAVNSLQTFIKYFEQQDDSAQYNTNDLRTFRKYLHLTKVKETNSRRQDTLDKFLNN</sequence>
<protein>
    <recommendedName>
        <fullName evidence="3">HTH CENPB-type domain-containing protein</fullName>
    </recommendedName>
</protein>